<accession>W6RR46</accession>
<dbReference type="InterPro" id="IPR029021">
    <property type="entry name" value="Prot-tyrosine_phosphatase-like"/>
</dbReference>
<dbReference type="SMR" id="W6RR46"/>
<dbReference type="SMART" id="SM00194">
    <property type="entry name" value="PTPc"/>
    <property type="match status" value="1"/>
</dbReference>
<dbReference type="PROSITE" id="PS50055">
    <property type="entry name" value="TYR_PHOSPHATASE_PTP"/>
    <property type="match status" value="1"/>
</dbReference>
<dbReference type="eggNOG" id="KOG4228">
    <property type="taxonomic scope" value="Eukaryota"/>
</dbReference>
<dbReference type="FunFam" id="3.90.190.10:FF:000244">
    <property type="entry name" value="Tyrosine-protein phosphatase"/>
    <property type="match status" value="1"/>
</dbReference>
<evidence type="ECO:0000313" key="5">
    <source>
        <dbReference type="EMBL" id="CDM63590.1"/>
    </source>
</evidence>
<feature type="region of interest" description="Disordered" evidence="1">
    <location>
        <begin position="38"/>
        <end position="60"/>
    </location>
</feature>
<feature type="region of interest" description="Disordered" evidence="1">
    <location>
        <begin position="290"/>
        <end position="314"/>
    </location>
</feature>
<feature type="compositionally biased region" description="Low complexity" evidence="1">
    <location>
        <begin position="290"/>
        <end position="300"/>
    </location>
</feature>
<dbReference type="Gene3D" id="3.90.190.10">
    <property type="entry name" value="Protein tyrosine phosphatase superfamily"/>
    <property type="match status" value="1"/>
</dbReference>
<reference evidence="5 6" key="1">
    <citation type="journal article" date="1998" name="Science">
        <title>Genome sequence of the nematode C. elegans: a platform for investigating biology.</title>
        <authorList>
            <consortium name="The C. elegans sequencing consortium"/>
            <person name="Sulson J.E."/>
            <person name="Waterston R."/>
        </authorList>
    </citation>
    <scope>NUCLEOTIDE SEQUENCE [LARGE SCALE GENOMIC DNA]</scope>
    <source>
        <strain evidence="5 6">Bristol N2</strain>
    </source>
</reference>
<evidence type="ECO:0000259" key="4">
    <source>
        <dbReference type="PROSITE" id="PS50056"/>
    </source>
</evidence>
<keyword evidence="6" id="KW-1185">Reference proteome</keyword>
<gene>
    <name evidence="5" type="ORF">CELE_Y71G12B.31</name>
    <name evidence="5 7" type="ORF">Y71G12B.31</name>
</gene>
<dbReference type="WormBase" id="Y71G12B.31a">
    <property type="protein sequence ID" value="CE49610"/>
    <property type="gene ID" value="WBGene00044348"/>
</dbReference>
<dbReference type="GO" id="GO:0004725">
    <property type="term" value="F:protein tyrosine phosphatase activity"/>
    <property type="evidence" value="ECO:0000318"/>
    <property type="project" value="GO_Central"/>
</dbReference>
<organism evidence="5 6">
    <name type="scientific">Caenorhabditis elegans</name>
    <dbReference type="NCBI Taxonomy" id="6239"/>
    <lineage>
        <taxon>Eukaryota</taxon>
        <taxon>Metazoa</taxon>
        <taxon>Ecdysozoa</taxon>
        <taxon>Nematoda</taxon>
        <taxon>Chromadorea</taxon>
        <taxon>Rhabditida</taxon>
        <taxon>Rhabditina</taxon>
        <taxon>Rhabditomorpha</taxon>
        <taxon>Rhabditoidea</taxon>
        <taxon>Rhabditidae</taxon>
        <taxon>Peloderinae</taxon>
        <taxon>Caenorhabditis</taxon>
    </lineage>
</organism>
<feature type="transmembrane region" description="Helical" evidence="2">
    <location>
        <begin position="6"/>
        <end position="29"/>
    </location>
</feature>
<keyword evidence="2" id="KW-0812">Transmembrane</keyword>
<evidence type="ECO:0000313" key="7">
    <source>
        <dbReference type="WormBase" id="Y71G12B.31a"/>
    </source>
</evidence>
<dbReference type="InterPro" id="IPR000242">
    <property type="entry name" value="PTP_cat"/>
</dbReference>
<evidence type="ECO:0000259" key="3">
    <source>
        <dbReference type="PROSITE" id="PS50055"/>
    </source>
</evidence>
<dbReference type="InParanoid" id="W6RR46"/>
<proteinExistence type="predicted"/>
<feature type="domain" description="Tyrosine-protein phosphatase" evidence="3">
    <location>
        <begin position="141"/>
        <end position="415"/>
    </location>
</feature>
<dbReference type="SUPFAM" id="SSF52799">
    <property type="entry name" value="(Phosphotyrosine protein) phosphatases II"/>
    <property type="match status" value="1"/>
</dbReference>
<dbReference type="InterPro" id="IPR000387">
    <property type="entry name" value="Tyr_Pase_dom"/>
</dbReference>
<dbReference type="Pfam" id="PF00102">
    <property type="entry name" value="Y_phosphatase"/>
    <property type="match status" value="1"/>
</dbReference>
<dbReference type="CDD" id="cd00047">
    <property type="entry name" value="PTPc"/>
    <property type="match status" value="1"/>
</dbReference>
<dbReference type="OMA" id="PICTHRE"/>
<dbReference type="PROSITE" id="PS50056">
    <property type="entry name" value="TYR_PHOSPHATASE_2"/>
    <property type="match status" value="1"/>
</dbReference>
<dbReference type="GeneID" id="3565511"/>
<dbReference type="Proteomes" id="UP000001940">
    <property type="component" value="Chromosome I"/>
</dbReference>
<dbReference type="Reactome" id="R-CEL-6807004">
    <property type="pathway name" value="Negative regulation of MET activity"/>
</dbReference>
<dbReference type="CTD" id="3565511"/>
<dbReference type="PROSITE" id="PS00383">
    <property type="entry name" value="TYR_PHOSPHATASE_1"/>
    <property type="match status" value="1"/>
</dbReference>
<dbReference type="SMART" id="SM00404">
    <property type="entry name" value="PTPc_motif"/>
    <property type="match status" value="1"/>
</dbReference>
<dbReference type="HOGENOM" id="CLU_001645_9_2_1"/>
<dbReference type="RefSeq" id="NP_001293450.1">
    <property type="nucleotide sequence ID" value="NM_001306521.1"/>
</dbReference>
<dbReference type="PaxDb" id="6239-Y71G12B.31"/>
<keyword evidence="2" id="KW-1133">Transmembrane helix</keyword>
<dbReference type="ExpressionAtlas" id="W6RR46">
    <property type="expression patterns" value="baseline and differential"/>
</dbReference>
<dbReference type="OrthoDB" id="8609993at2759"/>
<dbReference type="STRING" id="6239.Y71G12B.31a.1"/>
<sequence>MAVAEIIIACLAASMLLMCCVTCFILYVYHKTSSRLRRASRGRTPKQVQQLPKVEEPAPPPVEVTTKEIAVIAAAAAADGKNQINGFQKISTPAAKRPDKLRIDTNKVCPAQSAIAMETDYSADSFLASMTKESTNRRRLLQDEFLVLSRTEARRLTRSTDRATRHAAANRYSDIVPYDHTLVELDTGDYINASFVQGESDATRWIATQGPIDSGECIGKETVSDFWRMIVQYDVACIVMLGQHQEDFVQKCGEYWPSAMGKTERYGEVDVKLVCELEEKTWVHREFDVSPTSSYSSSTKSSRKSRASRQQSHMKVSQWQYKEWKDTGGAPRIANFLEFLLQVRGRQYTSPIVVHCSAGIGRTGVFICTDNVISRFESEGIIDIFSEVNRSRQQRPSMVYTVKQYECIYDIIGEYLRNYHQKK</sequence>
<dbReference type="PRINTS" id="PR00700">
    <property type="entry name" value="PRTYPHPHTASE"/>
</dbReference>
<dbReference type="PANTHER" id="PTHR19134">
    <property type="entry name" value="RECEPTOR-TYPE TYROSINE-PROTEIN PHOSPHATASE"/>
    <property type="match status" value="1"/>
</dbReference>
<name>W6RR46_CAEEL</name>
<dbReference type="InterPro" id="IPR003595">
    <property type="entry name" value="Tyr_Pase_cat"/>
</dbReference>
<feature type="domain" description="Tyrosine specific protein phosphatases" evidence="4">
    <location>
        <begin position="334"/>
        <end position="406"/>
    </location>
</feature>
<dbReference type="InterPro" id="IPR016130">
    <property type="entry name" value="Tyr_Pase_AS"/>
</dbReference>
<evidence type="ECO:0000313" key="6">
    <source>
        <dbReference type="Proteomes" id="UP000001940"/>
    </source>
</evidence>
<dbReference type="AlphaFoldDB" id="W6RR46"/>
<evidence type="ECO:0000256" key="1">
    <source>
        <dbReference type="SAM" id="MobiDB-lite"/>
    </source>
</evidence>
<dbReference type="GO" id="GO:0007165">
    <property type="term" value="P:signal transduction"/>
    <property type="evidence" value="ECO:0000318"/>
    <property type="project" value="GO_Central"/>
</dbReference>
<dbReference type="GO" id="GO:0008045">
    <property type="term" value="P:motor neuron axon guidance"/>
    <property type="evidence" value="ECO:0000318"/>
    <property type="project" value="GO_Central"/>
</dbReference>
<keyword evidence="2" id="KW-0472">Membrane</keyword>
<dbReference type="InterPro" id="IPR050348">
    <property type="entry name" value="Protein-Tyr_Phosphatase"/>
</dbReference>
<dbReference type="Bgee" id="WBGene00044348">
    <property type="expression patterns" value="Expressed in larva and 3 other cell types or tissues"/>
</dbReference>
<dbReference type="EMBL" id="BX284601">
    <property type="protein sequence ID" value="CDM63590.1"/>
    <property type="molecule type" value="Genomic_DNA"/>
</dbReference>
<protein>
    <submittedName>
        <fullName evidence="5">Tyrosine-protein phosphatase</fullName>
    </submittedName>
</protein>
<dbReference type="KEGG" id="cel:CELE_Y71G12B.31"/>
<dbReference type="AGR" id="WB:WBGene00044348"/>
<dbReference type="Reactome" id="R-CEL-6798695">
    <property type="pathway name" value="Neutrophil degranulation"/>
</dbReference>
<evidence type="ECO:0000256" key="2">
    <source>
        <dbReference type="SAM" id="Phobius"/>
    </source>
</evidence>
<dbReference type="PANTHER" id="PTHR19134:SF548">
    <property type="entry name" value="TYROSINE-PROTEIN PHOSPHATASE"/>
    <property type="match status" value="1"/>
</dbReference>